<keyword evidence="3" id="KW-1185">Reference proteome</keyword>
<dbReference type="OrthoDB" id="7533857at2759"/>
<dbReference type="InParanoid" id="E2BGY9"/>
<gene>
    <name evidence="2" type="ORF">EAI_00165</name>
</gene>
<protein>
    <submittedName>
        <fullName evidence="2">PiggyBac transposable element-derived protein 4</fullName>
    </submittedName>
</protein>
<reference evidence="2 3" key="1">
    <citation type="journal article" date="2010" name="Science">
        <title>Genomic comparison of the ants Camponotus floridanus and Harpegnathos saltator.</title>
        <authorList>
            <person name="Bonasio R."/>
            <person name="Zhang G."/>
            <person name="Ye C."/>
            <person name="Mutti N.S."/>
            <person name="Fang X."/>
            <person name="Qin N."/>
            <person name="Donahue G."/>
            <person name="Yang P."/>
            <person name="Li Q."/>
            <person name="Li C."/>
            <person name="Zhang P."/>
            <person name="Huang Z."/>
            <person name="Berger S.L."/>
            <person name="Reinberg D."/>
            <person name="Wang J."/>
            <person name="Liebig J."/>
        </authorList>
    </citation>
    <scope>NUCLEOTIDE SEQUENCE [LARGE SCALE GENOMIC DNA]</scope>
    <source>
        <strain evidence="2 3">R22 G/1</strain>
    </source>
</reference>
<dbReference type="EMBL" id="GL448253">
    <property type="protein sequence ID" value="EFN85041.1"/>
    <property type="molecule type" value="Genomic_DNA"/>
</dbReference>
<dbReference type="Pfam" id="PF13843">
    <property type="entry name" value="DDE_Tnp_1_7"/>
    <property type="match status" value="1"/>
</dbReference>
<dbReference type="STRING" id="610380.E2BGY9"/>
<dbReference type="AlphaFoldDB" id="E2BGY9"/>
<evidence type="ECO:0000313" key="2">
    <source>
        <dbReference type="EMBL" id="EFN85041.1"/>
    </source>
</evidence>
<dbReference type="OMA" id="QIGMANI"/>
<dbReference type="InterPro" id="IPR029526">
    <property type="entry name" value="PGBD"/>
</dbReference>
<name>E2BGY9_HARSA</name>
<proteinExistence type="predicted"/>
<dbReference type="PANTHER" id="PTHR46599:SF3">
    <property type="entry name" value="PIGGYBAC TRANSPOSABLE ELEMENT-DERIVED PROTEIN 4"/>
    <property type="match status" value="1"/>
</dbReference>
<organism evidence="3">
    <name type="scientific">Harpegnathos saltator</name>
    <name type="common">Jerdon's jumping ant</name>
    <dbReference type="NCBI Taxonomy" id="610380"/>
    <lineage>
        <taxon>Eukaryota</taxon>
        <taxon>Metazoa</taxon>
        <taxon>Ecdysozoa</taxon>
        <taxon>Arthropoda</taxon>
        <taxon>Hexapoda</taxon>
        <taxon>Insecta</taxon>
        <taxon>Pterygota</taxon>
        <taxon>Neoptera</taxon>
        <taxon>Endopterygota</taxon>
        <taxon>Hymenoptera</taxon>
        <taxon>Apocrita</taxon>
        <taxon>Aculeata</taxon>
        <taxon>Formicoidea</taxon>
        <taxon>Formicidae</taxon>
        <taxon>Ponerinae</taxon>
        <taxon>Ponerini</taxon>
        <taxon>Harpegnathos</taxon>
    </lineage>
</organism>
<accession>E2BGY9</accession>
<evidence type="ECO:0000313" key="3">
    <source>
        <dbReference type="Proteomes" id="UP000008237"/>
    </source>
</evidence>
<sequence>ENFVNFIVGTTNDYRNSVDKDVNMINCRDTALPEIYCFLAIKLLMSRNKKLSYSEYWSNDELLKSKIFGQVMTRDRFLYLLKILHFNTNKVTADTDKLYKIQEICDMLRQSLRKVFYPFEYLCIDDSLLLHKGRLSFKQYIPSKRNRFGIKSFILCDTKTGFVQNFIVYSGALTTVNYESEVIGKSGTIVMQLLKPYLNKGHTLYVDNWYTSPALFILLHKNGTNACGTVRKRRKGMPIIHNKL</sequence>
<dbReference type="PANTHER" id="PTHR46599">
    <property type="entry name" value="PIGGYBAC TRANSPOSABLE ELEMENT-DERIVED PROTEIN 4"/>
    <property type="match status" value="1"/>
</dbReference>
<evidence type="ECO:0000259" key="1">
    <source>
        <dbReference type="Pfam" id="PF13843"/>
    </source>
</evidence>
<feature type="non-terminal residue" evidence="2">
    <location>
        <position position="244"/>
    </location>
</feature>
<feature type="non-terminal residue" evidence="2">
    <location>
        <position position="1"/>
    </location>
</feature>
<dbReference type="Proteomes" id="UP000008237">
    <property type="component" value="Unassembled WGS sequence"/>
</dbReference>
<feature type="domain" description="PiggyBac transposable element-derived protein" evidence="1">
    <location>
        <begin position="2"/>
        <end position="238"/>
    </location>
</feature>